<keyword evidence="2" id="KW-1185">Reference proteome</keyword>
<dbReference type="EMBL" id="JAMTCO010000014">
    <property type="protein sequence ID" value="MCP2272954.1"/>
    <property type="molecule type" value="Genomic_DNA"/>
</dbReference>
<proteinExistence type="predicted"/>
<evidence type="ECO:0000313" key="1">
    <source>
        <dbReference type="EMBL" id="MCP2272954.1"/>
    </source>
</evidence>
<sequence length="108" mass="11538">MGEEQESKSRSSCLWRVEKPVAGNSYSIDVSFYKERSLGELVSDHERTPVQVGEHKGVKVLGDMDSGCIIALEVTATSRVDVRAIGGDSAGLCGVAMAAAERVEARLP</sequence>
<reference evidence="1 2" key="1">
    <citation type="submission" date="2022-06" db="EMBL/GenBank/DDBJ databases">
        <title>Genomic Encyclopedia of Archaeal and Bacterial Type Strains, Phase II (KMG-II): from individual species to whole genera.</title>
        <authorList>
            <person name="Goeker M."/>
        </authorList>
    </citation>
    <scope>NUCLEOTIDE SEQUENCE [LARGE SCALE GENOMIC DNA]</scope>
    <source>
        <strain evidence="1 2">DSM 44255</strain>
    </source>
</reference>
<name>A0ABT1IJX4_9PSEU</name>
<protein>
    <submittedName>
        <fullName evidence="1">Uncharacterized protein</fullName>
    </submittedName>
</protein>
<comment type="caution">
    <text evidence="1">The sequence shown here is derived from an EMBL/GenBank/DDBJ whole genome shotgun (WGS) entry which is preliminary data.</text>
</comment>
<accession>A0ABT1IJX4</accession>
<evidence type="ECO:0000313" key="2">
    <source>
        <dbReference type="Proteomes" id="UP001205185"/>
    </source>
</evidence>
<organism evidence="1 2">
    <name type="scientific">Actinokineospora diospyrosa</name>
    <dbReference type="NCBI Taxonomy" id="103728"/>
    <lineage>
        <taxon>Bacteria</taxon>
        <taxon>Bacillati</taxon>
        <taxon>Actinomycetota</taxon>
        <taxon>Actinomycetes</taxon>
        <taxon>Pseudonocardiales</taxon>
        <taxon>Pseudonocardiaceae</taxon>
        <taxon>Actinokineospora</taxon>
    </lineage>
</organism>
<gene>
    <name evidence="1" type="ORF">LV75_005480</name>
</gene>
<dbReference type="Proteomes" id="UP001205185">
    <property type="component" value="Unassembled WGS sequence"/>
</dbReference>